<dbReference type="GO" id="GO:0043161">
    <property type="term" value="P:proteasome-mediated ubiquitin-dependent protein catabolic process"/>
    <property type="evidence" value="ECO:0007669"/>
    <property type="project" value="TreeGrafter"/>
</dbReference>
<dbReference type="InterPro" id="IPR011989">
    <property type="entry name" value="ARM-like"/>
</dbReference>
<dbReference type="SMART" id="SM00185">
    <property type="entry name" value="ARM"/>
    <property type="match status" value="7"/>
</dbReference>
<evidence type="ECO:0000256" key="2">
    <source>
        <dbReference type="ARBA" id="ARBA00004496"/>
    </source>
</evidence>
<gene>
    <name evidence="6" type="ORF">LTR97_003824</name>
</gene>
<evidence type="ECO:0000256" key="3">
    <source>
        <dbReference type="ARBA" id="ARBA00022490"/>
    </source>
</evidence>
<keyword evidence="5" id="KW-0539">Nucleus</keyword>
<dbReference type="EMBL" id="JAVRQU010000005">
    <property type="protein sequence ID" value="KAK5702878.1"/>
    <property type="molecule type" value="Genomic_DNA"/>
</dbReference>
<dbReference type="InterPro" id="IPR016024">
    <property type="entry name" value="ARM-type_fold"/>
</dbReference>
<dbReference type="GO" id="GO:0034657">
    <property type="term" value="C:GID complex"/>
    <property type="evidence" value="ECO:0007669"/>
    <property type="project" value="TreeGrafter"/>
</dbReference>
<evidence type="ECO:0000256" key="1">
    <source>
        <dbReference type="ARBA" id="ARBA00004123"/>
    </source>
</evidence>
<comment type="subcellular location">
    <subcellularLocation>
        <location evidence="2">Cytoplasm</location>
    </subcellularLocation>
    <subcellularLocation>
        <location evidence="1">Nucleus</location>
    </subcellularLocation>
</comment>
<dbReference type="SUPFAM" id="SSF48371">
    <property type="entry name" value="ARM repeat"/>
    <property type="match status" value="2"/>
</dbReference>
<organism evidence="6 7">
    <name type="scientific">Elasticomyces elasticus</name>
    <dbReference type="NCBI Taxonomy" id="574655"/>
    <lineage>
        <taxon>Eukaryota</taxon>
        <taxon>Fungi</taxon>
        <taxon>Dikarya</taxon>
        <taxon>Ascomycota</taxon>
        <taxon>Pezizomycotina</taxon>
        <taxon>Dothideomycetes</taxon>
        <taxon>Dothideomycetidae</taxon>
        <taxon>Mycosphaerellales</taxon>
        <taxon>Teratosphaeriaceae</taxon>
        <taxon>Elasticomyces</taxon>
    </lineage>
</organism>
<sequence>MPALTDVRHAASAEAQVAALRRLKNELVGQGKRKETLVCDGGIDVVVDILSSSEDDDARLQATLIIATIANGGPAFVTPLLAANAPQVLLDSLAHDTPSKRVTASLQALRNIAAAWRASQQSPQQEIHTRLDLFTRHSIEVFHDLLRQSPPCSARMQHLRLITDLITLSVISDTKKAALSQSPLFEILTALLVSHTVISGLVTWQAEGVQLPPPPQASSVSHIISAICTIVEGSAYRTHRFFLSSTVRALFIGQSWNNTDERHLFSARQGFANTGEPLLPVLHIPAYGTTTYHYGSRAFPAMAALQSKHAKRGNSHYVTFDENLAPGGDMDHANAVCSWLLLLARSAAGHGRLVALRLLALVNNSVDAMDSSDAIVGGHRTEYTQKNRERKKQIAVLGVPLAAKMVQIANESKMAEGSSSAQHADDVLVKEQACDVLALLIRDFDELQIAAVDAGAIKHVCPLLKKTFDPVPLAKPMWSARTAGTGKPADLPLTRQLGSRGLPSEILHAMRCRQSALQALAALAEKEDIHRKAIVEAGVVPCIFDALKPFPSDYAETLAKNRGQVVGPKDGNTTAVLLAACRAAKTMSRSVSLLRTSLIDAGIAKPVFQLLHHTDPEVQLAATDVCINLLLEFSPMREDLIAEGVVKTLADHARRSEPALRVSSLWALKHLVSSSPKEIKVKTIEELGTGWLVGVIRGEHLQQRGHGEVAGGGVSVAGLSTPNAAGEQVDLLNPSSTGMDVDDPDDDQGYDEEEEVVNDDEDGEVMYDELSSTHYQASQLRSTIQQAPSAFNSKRYLSSVREIEQNPSLRARQDDVAVQEQALDFIRNLLNGEDCAGMFDYLLQHIGSAKIFELLTEKLVRVIDAGSSTSARPVYGPSALIISTVNILTHIANALPRHKQLLIAQKPLLQAWLPHFSHPDRKVRVACVWAINSLTWIDDDSDRRDARARAQELRSCGIETAVRQLIGDGDLDVKERAKTAVRQFEQL</sequence>
<keyword evidence="3" id="KW-0963">Cytoplasm</keyword>
<dbReference type="GO" id="GO:0005634">
    <property type="term" value="C:nucleus"/>
    <property type="evidence" value="ECO:0007669"/>
    <property type="project" value="UniProtKB-SubCell"/>
</dbReference>
<proteinExistence type="predicted"/>
<dbReference type="PANTHER" id="PTHR15651:SF7">
    <property type="entry name" value="ARMADILLO REPEAT-CONTAINING PROTEIN 8"/>
    <property type="match status" value="1"/>
</dbReference>
<dbReference type="Proteomes" id="UP001310594">
    <property type="component" value="Unassembled WGS sequence"/>
</dbReference>
<protein>
    <recommendedName>
        <fullName evidence="8">Armadillo repeat-containing protein 8</fullName>
    </recommendedName>
</protein>
<dbReference type="GO" id="GO:0005737">
    <property type="term" value="C:cytoplasm"/>
    <property type="evidence" value="ECO:0007669"/>
    <property type="project" value="UniProtKB-SubCell"/>
</dbReference>
<dbReference type="AlphaFoldDB" id="A0AAN7W8I4"/>
<accession>A0AAN7W8I4</accession>
<reference evidence="6" key="1">
    <citation type="submission" date="2023-08" db="EMBL/GenBank/DDBJ databases">
        <title>Black Yeasts Isolated from many extreme environments.</title>
        <authorList>
            <person name="Coleine C."/>
            <person name="Stajich J.E."/>
            <person name="Selbmann L."/>
        </authorList>
    </citation>
    <scope>NUCLEOTIDE SEQUENCE</scope>
    <source>
        <strain evidence="6">CCFEE 5810</strain>
    </source>
</reference>
<name>A0AAN7W8I4_9PEZI</name>
<dbReference type="InterPro" id="IPR038739">
    <property type="entry name" value="ARMC8/Vid28"/>
</dbReference>
<dbReference type="InterPro" id="IPR000225">
    <property type="entry name" value="Armadillo"/>
</dbReference>
<evidence type="ECO:0000256" key="4">
    <source>
        <dbReference type="ARBA" id="ARBA00022737"/>
    </source>
</evidence>
<evidence type="ECO:0000256" key="5">
    <source>
        <dbReference type="ARBA" id="ARBA00023242"/>
    </source>
</evidence>
<evidence type="ECO:0008006" key="8">
    <source>
        <dbReference type="Google" id="ProtNLM"/>
    </source>
</evidence>
<keyword evidence="4" id="KW-0677">Repeat</keyword>
<evidence type="ECO:0000313" key="7">
    <source>
        <dbReference type="Proteomes" id="UP001310594"/>
    </source>
</evidence>
<dbReference type="PANTHER" id="PTHR15651">
    <property type="entry name" value="ARMADILLO REPEAT-CONTAINING PROTEIN 8"/>
    <property type="match status" value="1"/>
</dbReference>
<comment type="caution">
    <text evidence="6">The sequence shown here is derived from an EMBL/GenBank/DDBJ whole genome shotgun (WGS) entry which is preliminary data.</text>
</comment>
<evidence type="ECO:0000313" key="6">
    <source>
        <dbReference type="EMBL" id="KAK5702878.1"/>
    </source>
</evidence>
<dbReference type="Gene3D" id="1.25.10.10">
    <property type="entry name" value="Leucine-rich Repeat Variant"/>
    <property type="match status" value="3"/>
</dbReference>